<dbReference type="AlphaFoldDB" id="A0A292YK36"/>
<dbReference type="EMBL" id="BDUF01000018">
    <property type="protein sequence ID" value="GAX89269.1"/>
    <property type="molecule type" value="Genomic_DNA"/>
</dbReference>
<dbReference type="OrthoDB" id="2085342at2"/>
<sequence length="108" mass="12956">MADNKDFAVFEVFSQKTPTSQFVQQYSLLAPNHEVALAMARENFLRRDTCYNIMVVKREDMHVLPSEERWALERMDNKDYRTTKGYAELQARWRHHKEQYEKKQAANK</sequence>
<name>A0A292YK36_9BACL</name>
<organism evidence="1 2">
    <name type="scientific">Effusibacillus lacus</name>
    <dbReference type="NCBI Taxonomy" id="1348429"/>
    <lineage>
        <taxon>Bacteria</taxon>
        <taxon>Bacillati</taxon>
        <taxon>Bacillota</taxon>
        <taxon>Bacilli</taxon>
        <taxon>Bacillales</taxon>
        <taxon>Alicyclobacillaceae</taxon>
        <taxon>Effusibacillus</taxon>
    </lineage>
</organism>
<reference evidence="2" key="1">
    <citation type="submission" date="2017-07" db="EMBL/GenBank/DDBJ databases">
        <title>Draft genome sequence of Effusibacillus lacus strain skLN1.</title>
        <authorList>
            <person name="Watanabe M."/>
            <person name="Kojima H."/>
            <person name="Fukui M."/>
        </authorList>
    </citation>
    <scope>NUCLEOTIDE SEQUENCE [LARGE SCALE GENOMIC DNA]</scope>
    <source>
        <strain evidence="2">skLN1</strain>
    </source>
</reference>
<comment type="caution">
    <text evidence="1">The sequence shown here is derived from an EMBL/GenBank/DDBJ whole genome shotgun (WGS) entry which is preliminary data.</text>
</comment>
<accession>A0A292YK36</accession>
<dbReference type="RefSeq" id="WP_096180961.1">
    <property type="nucleotide sequence ID" value="NZ_BDUF01000018.1"/>
</dbReference>
<gene>
    <name evidence="1" type="ORF">EFBL_0887</name>
</gene>
<dbReference type="Pfam" id="PF06243">
    <property type="entry name" value="PaaB"/>
    <property type="match status" value="1"/>
</dbReference>
<proteinExistence type="predicted"/>
<evidence type="ECO:0000313" key="2">
    <source>
        <dbReference type="Proteomes" id="UP000217785"/>
    </source>
</evidence>
<dbReference type="InterPro" id="IPR009359">
    <property type="entry name" value="PaaB"/>
</dbReference>
<dbReference type="Proteomes" id="UP000217785">
    <property type="component" value="Unassembled WGS sequence"/>
</dbReference>
<keyword evidence="2" id="KW-1185">Reference proteome</keyword>
<dbReference type="Gene3D" id="3.10.20.520">
    <property type="entry name" value="Phenylacetic acid degradation B"/>
    <property type="match status" value="1"/>
</dbReference>
<dbReference type="InterPro" id="IPR038693">
    <property type="entry name" value="PaaB_sf"/>
</dbReference>
<evidence type="ECO:0000313" key="1">
    <source>
        <dbReference type="EMBL" id="GAX89269.1"/>
    </source>
</evidence>
<protein>
    <submittedName>
        <fullName evidence="1">Phenylacetate-CoA oxygenase</fullName>
    </submittedName>
</protein>